<feature type="transmembrane region" description="Helical" evidence="6">
    <location>
        <begin position="245"/>
        <end position="269"/>
    </location>
</feature>
<feature type="transmembrane region" description="Helical" evidence="6">
    <location>
        <begin position="129"/>
        <end position="151"/>
    </location>
</feature>
<keyword evidence="3" id="KW-0732">Signal</keyword>
<reference evidence="8 9" key="1">
    <citation type="submission" date="2006-10" db="EMBL/GenBank/DDBJ databases">
        <title>The Genome Sequence of Batrachochytrium dendrobatidis JEL423.</title>
        <authorList>
            <consortium name="The Broad Institute Genome Sequencing Platform"/>
            <person name="Birren B."/>
            <person name="Lander E."/>
            <person name="Galagan J."/>
            <person name="Cuomo C."/>
            <person name="Devon K."/>
            <person name="Jaffe D."/>
            <person name="Butler J."/>
            <person name="Alvarez P."/>
            <person name="Gnerre S."/>
            <person name="Grabherr M."/>
            <person name="Kleber M."/>
            <person name="Mauceli E."/>
            <person name="Brockman W."/>
            <person name="Young S."/>
            <person name="LaButti K."/>
            <person name="Sykes S."/>
            <person name="DeCaprio D."/>
            <person name="Crawford M."/>
            <person name="Koehrsen M."/>
            <person name="Engels R."/>
            <person name="Montgomery P."/>
            <person name="Pearson M."/>
            <person name="Howarth C."/>
            <person name="Larson L."/>
            <person name="White J."/>
            <person name="O'Leary S."/>
            <person name="Kodira C."/>
            <person name="Zeng Q."/>
            <person name="Yandava C."/>
            <person name="Alvarado L."/>
            <person name="Longcore J."/>
            <person name="James T."/>
        </authorList>
    </citation>
    <scope>NUCLEOTIDE SEQUENCE [LARGE SCALE GENOMIC DNA]</scope>
    <source>
        <strain evidence="8 9">JEL423</strain>
    </source>
</reference>
<feature type="transmembrane region" description="Helical" evidence="6">
    <location>
        <begin position="40"/>
        <end position="62"/>
    </location>
</feature>
<keyword evidence="4 6" id="KW-1133">Transmembrane helix</keyword>
<organism evidence="8 9">
    <name type="scientific">Batrachochytrium dendrobatidis (strain JEL423)</name>
    <dbReference type="NCBI Taxonomy" id="403673"/>
    <lineage>
        <taxon>Eukaryota</taxon>
        <taxon>Fungi</taxon>
        <taxon>Fungi incertae sedis</taxon>
        <taxon>Chytridiomycota</taxon>
        <taxon>Chytridiomycota incertae sedis</taxon>
        <taxon>Chytridiomycetes</taxon>
        <taxon>Rhizophydiales</taxon>
        <taxon>Rhizophydiales incertae sedis</taxon>
        <taxon>Batrachochytrium</taxon>
    </lineage>
</organism>
<evidence type="ECO:0000256" key="2">
    <source>
        <dbReference type="ARBA" id="ARBA00022692"/>
    </source>
</evidence>
<dbReference type="STRING" id="403673.A0A177WN87"/>
<dbReference type="AlphaFoldDB" id="A0A177WN87"/>
<evidence type="ECO:0000259" key="7">
    <source>
        <dbReference type="Pfam" id="PF09335"/>
    </source>
</evidence>
<feature type="domain" description="VTT" evidence="7">
    <location>
        <begin position="115"/>
        <end position="233"/>
    </location>
</feature>
<reference evidence="8 9" key="2">
    <citation type="submission" date="2016-05" db="EMBL/GenBank/DDBJ databases">
        <title>Lineage-specific infection strategies underlie the spectrum of fungal disease in amphibians.</title>
        <authorList>
            <person name="Cuomo C.A."/>
            <person name="Farrer R.A."/>
            <person name="James T."/>
            <person name="Longcore J."/>
            <person name="Birren B."/>
        </authorList>
    </citation>
    <scope>NUCLEOTIDE SEQUENCE [LARGE SCALE GENOMIC DNA]</scope>
    <source>
        <strain evidence="8 9">JEL423</strain>
    </source>
</reference>
<dbReference type="PANTHER" id="PTHR43220">
    <property type="match status" value="1"/>
</dbReference>
<sequence length="283" mass="31249">MMSNPVSHAYSIPLPVSSVGLRPYAHHNSAHVATLPLLQIIIRILQLSAIIIVWMFIIWKLALILPTTDHPIHIPHSLADLKLLAATLKVYSSSHFIYVLVLFCAVFLFKQSFGVPGSALLNVLAGALYGYPAIILISVLAAIGSTIGYLLSKHIIGTVIFGNLISRSRILSWRMAVDEHRDNMLPYMISIRTMPVVPGWFVNLASPFVGVPIGTFFTSTAIGLVPFHYICVQAAHTLSTLESMAGIFSIWTVLQLFMITAVIIVPVVFKKRLAKLYRKITSY</sequence>
<accession>A0A177WN87</accession>
<gene>
    <name evidence="8" type="ORF">BDEG_25138</name>
</gene>
<evidence type="ECO:0000256" key="6">
    <source>
        <dbReference type="SAM" id="Phobius"/>
    </source>
</evidence>
<keyword evidence="5 6" id="KW-0472">Membrane</keyword>
<evidence type="ECO:0000256" key="5">
    <source>
        <dbReference type="ARBA" id="ARBA00023136"/>
    </source>
</evidence>
<evidence type="ECO:0000313" key="9">
    <source>
        <dbReference type="Proteomes" id="UP000077115"/>
    </source>
</evidence>
<dbReference type="InterPro" id="IPR045014">
    <property type="entry name" value="TM41A/B"/>
</dbReference>
<dbReference type="Proteomes" id="UP000077115">
    <property type="component" value="Unassembled WGS sequence"/>
</dbReference>
<proteinExistence type="predicted"/>
<comment type="subcellular location">
    <subcellularLocation>
        <location evidence="1">Membrane</location>
        <topology evidence="1">Multi-pass membrane protein</topology>
    </subcellularLocation>
</comment>
<dbReference type="eggNOG" id="KOG3140">
    <property type="taxonomic scope" value="Eukaryota"/>
</dbReference>
<dbReference type="Pfam" id="PF09335">
    <property type="entry name" value="VTT_dom"/>
    <property type="match status" value="1"/>
</dbReference>
<feature type="transmembrane region" description="Helical" evidence="6">
    <location>
        <begin position="200"/>
        <end position="225"/>
    </location>
</feature>
<dbReference type="InterPro" id="IPR032816">
    <property type="entry name" value="VTT_dom"/>
</dbReference>
<dbReference type="VEuPathDB" id="FungiDB:BDEG_25138"/>
<dbReference type="OrthoDB" id="3364966at2759"/>
<evidence type="ECO:0000256" key="3">
    <source>
        <dbReference type="ARBA" id="ARBA00022729"/>
    </source>
</evidence>
<keyword evidence="2 6" id="KW-0812">Transmembrane</keyword>
<protein>
    <recommendedName>
        <fullName evidence="7">VTT domain-containing protein</fullName>
    </recommendedName>
</protein>
<evidence type="ECO:0000313" key="8">
    <source>
        <dbReference type="EMBL" id="OAJ41563.1"/>
    </source>
</evidence>
<name>A0A177WN87_BATDL</name>
<evidence type="ECO:0000256" key="1">
    <source>
        <dbReference type="ARBA" id="ARBA00004141"/>
    </source>
</evidence>
<evidence type="ECO:0000256" key="4">
    <source>
        <dbReference type="ARBA" id="ARBA00022989"/>
    </source>
</evidence>
<dbReference type="EMBL" id="DS022306">
    <property type="protein sequence ID" value="OAJ41563.1"/>
    <property type="molecule type" value="Genomic_DNA"/>
</dbReference>
<feature type="transmembrane region" description="Helical" evidence="6">
    <location>
        <begin position="83"/>
        <end position="109"/>
    </location>
</feature>
<dbReference type="PANTHER" id="PTHR43220:SF21">
    <property type="entry name" value="TRANSMEMBRANE PROTEIN 41A"/>
    <property type="match status" value="1"/>
</dbReference>
<dbReference type="GO" id="GO:0016020">
    <property type="term" value="C:membrane"/>
    <property type="evidence" value="ECO:0007669"/>
    <property type="project" value="UniProtKB-SubCell"/>
</dbReference>